<dbReference type="SMART" id="SM00575">
    <property type="entry name" value="ZnF_PMZ"/>
    <property type="match status" value="1"/>
</dbReference>
<evidence type="ECO:0000256" key="5">
    <source>
        <dbReference type="SAM" id="MobiDB-lite"/>
    </source>
</evidence>
<dbReference type="PANTHER" id="PTHR31973:SF197">
    <property type="entry name" value="SWIM-TYPE DOMAIN-CONTAINING PROTEIN"/>
    <property type="match status" value="1"/>
</dbReference>
<dbReference type="EMBL" id="CP133622">
    <property type="protein sequence ID" value="WMV54502.1"/>
    <property type="molecule type" value="Genomic_DNA"/>
</dbReference>
<gene>
    <name evidence="7" type="ORF">MTR67_047887</name>
</gene>
<accession>A0AAF0UXF9</accession>
<dbReference type="InterPro" id="IPR007527">
    <property type="entry name" value="Znf_SWIM"/>
</dbReference>
<dbReference type="InterPro" id="IPR006564">
    <property type="entry name" value="Znf_PMZ"/>
</dbReference>
<proteinExistence type="predicted"/>
<evidence type="ECO:0000313" key="8">
    <source>
        <dbReference type="Proteomes" id="UP001234989"/>
    </source>
</evidence>
<dbReference type="Pfam" id="PF04434">
    <property type="entry name" value="SWIM"/>
    <property type="match status" value="1"/>
</dbReference>
<keyword evidence="8" id="KW-1185">Reference proteome</keyword>
<keyword evidence="1" id="KW-0479">Metal-binding</keyword>
<evidence type="ECO:0000313" key="7">
    <source>
        <dbReference type="EMBL" id="WMV54502.1"/>
    </source>
</evidence>
<name>A0AAF0UXF9_SOLVR</name>
<dbReference type="PROSITE" id="PS50966">
    <property type="entry name" value="ZF_SWIM"/>
    <property type="match status" value="1"/>
</dbReference>
<dbReference type="AlphaFoldDB" id="A0AAF0UXF9"/>
<feature type="compositionally biased region" description="Basic and acidic residues" evidence="5">
    <location>
        <begin position="210"/>
        <end position="224"/>
    </location>
</feature>
<sequence>MYPIAWAVVDQETKHSWTWFLSYLIEDLQLGDGSGITFMSDMQKIVGPRHKSVISMLEDIRYKMMDRHGDMIKFTDTWISDISPMARLILEENKEIGRTLRVNWNHDIGFEIQEREYRHIIDMTRKTCSCRLWQLRGIPCQQAVCALYHIGQEPEDYVEYWYRKDTFLSAYKYFLQPISNMVMWPDTNNPPVEPPEVKPMPGRPGRCRRKDKDESRKKKWEKASKNGVKKSCSKCHQVGHNKELVNQWATSSSTAWTSFSSVGMPPPSSVEMPPVSSVGRKITRDMEFDVYTDIQTGRQVINPGRSNERVISSESGVAFKDASQTNVDLGFKPPDLKWKVKDAMTENQLQQLSKKKVQSKSKEKWVP</sequence>
<organism evidence="7 8">
    <name type="scientific">Solanum verrucosum</name>
    <dbReference type="NCBI Taxonomy" id="315347"/>
    <lineage>
        <taxon>Eukaryota</taxon>
        <taxon>Viridiplantae</taxon>
        <taxon>Streptophyta</taxon>
        <taxon>Embryophyta</taxon>
        <taxon>Tracheophyta</taxon>
        <taxon>Spermatophyta</taxon>
        <taxon>Magnoliopsida</taxon>
        <taxon>eudicotyledons</taxon>
        <taxon>Gunneridae</taxon>
        <taxon>Pentapetalae</taxon>
        <taxon>asterids</taxon>
        <taxon>lamiids</taxon>
        <taxon>Solanales</taxon>
        <taxon>Solanaceae</taxon>
        <taxon>Solanoideae</taxon>
        <taxon>Solaneae</taxon>
        <taxon>Solanum</taxon>
    </lineage>
</organism>
<dbReference type="GO" id="GO:0008270">
    <property type="term" value="F:zinc ion binding"/>
    <property type="evidence" value="ECO:0007669"/>
    <property type="project" value="UniProtKB-KW"/>
</dbReference>
<feature type="compositionally biased region" description="Pro residues" evidence="5">
    <location>
        <begin position="192"/>
        <end position="202"/>
    </location>
</feature>
<evidence type="ECO:0000256" key="1">
    <source>
        <dbReference type="ARBA" id="ARBA00022723"/>
    </source>
</evidence>
<dbReference type="Proteomes" id="UP001234989">
    <property type="component" value="Chromosome 11"/>
</dbReference>
<reference evidence="7" key="1">
    <citation type="submission" date="2023-08" db="EMBL/GenBank/DDBJ databases">
        <title>A de novo genome assembly of Solanum verrucosum Schlechtendal, a Mexican diploid species geographically isolated from the other diploid A-genome species in potato relatives.</title>
        <authorList>
            <person name="Hosaka K."/>
        </authorList>
    </citation>
    <scope>NUCLEOTIDE SEQUENCE</scope>
    <source>
        <tissue evidence="7">Young leaves</tissue>
    </source>
</reference>
<evidence type="ECO:0000256" key="3">
    <source>
        <dbReference type="ARBA" id="ARBA00022833"/>
    </source>
</evidence>
<dbReference type="PANTHER" id="PTHR31973">
    <property type="entry name" value="POLYPROTEIN, PUTATIVE-RELATED"/>
    <property type="match status" value="1"/>
</dbReference>
<keyword evidence="3" id="KW-0862">Zinc</keyword>
<evidence type="ECO:0000259" key="6">
    <source>
        <dbReference type="PROSITE" id="PS50966"/>
    </source>
</evidence>
<feature type="domain" description="SWIM-type" evidence="6">
    <location>
        <begin position="117"/>
        <end position="151"/>
    </location>
</feature>
<feature type="region of interest" description="Disordered" evidence="5">
    <location>
        <begin position="192"/>
        <end position="226"/>
    </location>
</feature>
<protein>
    <recommendedName>
        <fullName evidence="6">SWIM-type domain-containing protein</fullName>
    </recommendedName>
</protein>
<keyword evidence="2 4" id="KW-0863">Zinc-finger</keyword>
<evidence type="ECO:0000256" key="4">
    <source>
        <dbReference type="PROSITE-ProRule" id="PRU00325"/>
    </source>
</evidence>
<evidence type="ECO:0000256" key="2">
    <source>
        <dbReference type="ARBA" id="ARBA00022771"/>
    </source>
</evidence>